<feature type="compositionally biased region" description="Basic residues" evidence="7">
    <location>
        <begin position="121"/>
        <end position="133"/>
    </location>
</feature>
<keyword evidence="2 6" id="KW-0378">Hydrolase</keyword>
<evidence type="ECO:0000313" key="11">
    <source>
        <dbReference type="Proteomes" id="UP000245768"/>
    </source>
</evidence>
<dbReference type="PANTHER" id="PTHR10336:SF36">
    <property type="entry name" value="1-PHOSPHATIDYLINOSITOL 4,5-BISPHOSPHATE PHOSPHODIESTERASE BETA-4"/>
    <property type="match status" value="1"/>
</dbReference>
<dbReference type="InterPro" id="IPR011993">
    <property type="entry name" value="PH-like_dom_sf"/>
</dbReference>
<proteinExistence type="predicted"/>
<dbReference type="SMART" id="SM00148">
    <property type="entry name" value="PLCXc"/>
    <property type="match status" value="1"/>
</dbReference>
<dbReference type="InterPro" id="IPR001192">
    <property type="entry name" value="PI-PLC_fam"/>
</dbReference>
<dbReference type="CDD" id="cd00275">
    <property type="entry name" value="C2_PLC_like"/>
    <property type="match status" value="1"/>
</dbReference>
<name>A0A316YX40_9BASI</name>
<accession>A0A316YX40</accession>
<feature type="domain" description="PI-PLC Y-box" evidence="8">
    <location>
        <begin position="888"/>
        <end position="1007"/>
    </location>
</feature>
<dbReference type="PROSITE" id="PS50007">
    <property type="entry name" value="PIPLC_X_DOMAIN"/>
    <property type="match status" value="1"/>
</dbReference>
<dbReference type="GO" id="GO:0016042">
    <property type="term" value="P:lipid catabolic process"/>
    <property type="evidence" value="ECO:0007669"/>
    <property type="project" value="UniProtKB-KW"/>
</dbReference>
<dbReference type="PROSITE" id="PS50222">
    <property type="entry name" value="EF_HAND_2"/>
    <property type="match status" value="1"/>
</dbReference>
<feature type="compositionally biased region" description="Basic and acidic residues" evidence="7">
    <location>
        <begin position="234"/>
        <end position="245"/>
    </location>
</feature>
<gene>
    <name evidence="10" type="ORF">FA10DRAFT_264603</name>
</gene>
<dbReference type="EC" id="3.1.4.11" evidence="1 6"/>
<dbReference type="GO" id="GO:0048015">
    <property type="term" value="P:phosphatidylinositol-mediated signaling"/>
    <property type="evidence" value="ECO:0007669"/>
    <property type="project" value="TreeGrafter"/>
</dbReference>
<dbReference type="GO" id="GO:0051209">
    <property type="term" value="P:release of sequestered calcium ion into cytosol"/>
    <property type="evidence" value="ECO:0007669"/>
    <property type="project" value="TreeGrafter"/>
</dbReference>
<feature type="compositionally biased region" description="Low complexity" evidence="7">
    <location>
        <begin position="277"/>
        <end position="293"/>
    </location>
</feature>
<dbReference type="SUPFAM" id="SSF50729">
    <property type="entry name" value="PH domain-like"/>
    <property type="match status" value="1"/>
</dbReference>
<evidence type="ECO:0000256" key="5">
    <source>
        <dbReference type="ARBA" id="ARBA00023224"/>
    </source>
</evidence>
<comment type="catalytic activity">
    <reaction evidence="6">
        <text>a 1,2-diacyl-sn-glycero-3-phospho-(1D-myo-inositol-4,5-bisphosphate) + H2O = 1D-myo-inositol 1,4,5-trisphosphate + a 1,2-diacyl-sn-glycerol + H(+)</text>
        <dbReference type="Rhea" id="RHEA:33179"/>
        <dbReference type="ChEBI" id="CHEBI:15377"/>
        <dbReference type="ChEBI" id="CHEBI:15378"/>
        <dbReference type="ChEBI" id="CHEBI:17815"/>
        <dbReference type="ChEBI" id="CHEBI:58456"/>
        <dbReference type="ChEBI" id="CHEBI:203600"/>
        <dbReference type="EC" id="3.1.4.11"/>
    </reaction>
</comment>
<dbReference type="InterPro" id="IPR035892">
    <property type="entry name" value="C2_domain_sf"/>
</dbReference>
<feature type="compositionally biased region" description="Basic and acidic residues" evidence="7">
    <location>
        <begin position="33"/>
        <end position="48"/>
    </location>
</feature>
<feature type="region of interest" description="Disordered" evidence="7">
    <location>
        <begin position="1225"/>
        <end position="1274"/>
    </location>
</feature>
<dbReference type="GO" id="GO:0005509">
    <property type="term" value="F:calcium ion binding"/>
    <property type="evidence" value="ECO:0007669"/>
    <property type="project" value="InterPro"/>
</dbReference>
<dbReference type="SMART" id="SM00239">
    <property type="entry name" value="C2"/>
    <property type="match status" value="1"/>
</dbReference>
<dbReference type="PROSITE" id="PS50008">
    <property type="entry name" value="PIPLC_Y_DOMAIN"/>
    <property type="match status" value="1"/>
</dbReference>
<dbReference type="GeneID" id="37042628"/>
<keyword evidence="3 6" id="KW-0442">Lipid degradation</keyword>
<dbReference type="CDD" id="cd08558">
    <property type="entry name" value="PI-PLCc_eukaryota"/>
    <property type="match status" value="1"/>
</dbReference>
<keyword evidence="11" id="KW-1185">Reference proteome</keyword>
<evidence type="ECO:0000256" key="4">
    <source>
        <dbReference type="ARBA" id="ARBA00023098"/>
    </source>
</evidence>
<dbReference type="InterPro" id="IPR000008">
    <property type="entry name" value="C2_dom"/>
</dbReference>
<dbReference type="PANTHER" id="PTHR10336">
    <property type="entry name" value="PHOSPHOINOSITIDE-SPECIFIC PHOSPHOLIPASE C FAMILY PROTEIN"/>
    <property type="match status" value="1"/>
</dbReference>
<feature type="region of interest" description="Disordered" evidence="7">
    <location>
        <begin position="1"/>
        <end position="161"/>
    </location>
</feature>
<evidence type="ECO:0000256" key="1">
    <source>
        <dbReference type="ARBA" id="ARBA00012368"/>
    </source>
</evidence>
<keyword evidence="5" id="KW-0807">Transducer</keyword>
<feature type="compositionally biased region" description="Polar residues" evidence="7">
    <location>
        <begin position="136"/>
        <end position="146"/>
    </location>
</feature>
<dbReference type="Pfam" id="PF00388">
    <property type="entry name" value="PI-PLC-X"/>
    <property type="match status" value="1"/>
</dbReference>
<dbReference type="Proteomes" id="UP000245768">
    <property type="component" value="Unassembled WGS sequence"/>
</dbReference>
<feature type="compositionally biased region" description="Low complexity" evidence="7">
    <location>
        <begin position="1227"/>
        <end position="1274"/>
    </location>
</feature>
<feature type="compositionally biased region" description="Acidic residues" evidence="7">
    <location>
        <begin position="103"/>
        <end position="115"/>
    </location>
</feature>
<feature type="domain" description="EF-hand" evidence="9">
    <location>
        <begin position="425"/>
        <end position="460"/>
    </location>
</feature>
<organism evidence="10 11">
    <name type="scientific">Acaromyces ingoldii</name>
    <dbReference type="NCBI Taxonomy" id="215250"/>
    <lineage>
        <taxon>Eukaryota</taxon>
        <taxon>Fungi</taxon>
        <taxon>Dikarya</taxon>
        <taxon>Basidiomycota</taxon>
        <taxon>Ustilaginomycotina</taxon>
        <taxon>Exobasidiomycetes</taxon>
        <taxon>Exobasidiales</taxon>
        <taxon>Cryptobasidiaceae</taxon>
        <taxon>Acaromyces</taxon>
    </lineage>
</organism>
<dbReference type="FunCoup" id="A0A316YX40">
    <property type="interactions" value="113"/>
</dbReference>
<dbReference type="STRING" id="215250.A0A316YX40"/>
<reference evidence="10 11" key="1">
    <citation type="journal article" date="2018" name="Mol. Biol. Evol.">
        <title>Broad Genomic Sampling Reveals a Smut Pathogenic Ancestry of the Fungal Clade Ustilaginomycotina.</title>
        <authorList>
            <person name="Kijpornyongpan T."/>
            <person name="Mondo S.J."/>
            <person name="Barry K."/>
            <person name="Sandor L."/>
            <person name="Lee J."/>
            <person name="Lipzen A."/>
            <person name="Pangilinan J."/>
            <person name="LaButti K."/>
            <person name="Hainaut M."/>
            <person name="Henrissat B."/>
            <person name="Grigoriev I.V."/>
            <person name="Spatafora J.W."/>
            <person name="Aime M.C."/>
        </authorList>
    </citation>
    <scope>NUCLEOTIDE SEQUENCE [LARGE SCALE GENOMIC DNA]</scope>
    <source>
        <strain evidence="10 11">MCA 4198</strain>
    </source>
</reference>
<dbReference type="PRINTS" id="PR00390">
    <property type="entry name" value="PHPHLIPASEC"/>
</dbReference>
<dbReference type="InterPro" id="IPR037755">
    <property type="entry name" value="Plc1_PH"/>
</dbReference>
<evidence type="ECO:0000259" key="9">
    <source>
        <dbReference type="PROSITE" id="PS50222"/>
    </source>
</evidence>
<dbReference type="Gene3D" id="1.10.238.10">
    <property type="entry name" value="EF-hand"/>
    <property type="match status" value="1"/>
</dbReference>
<feature type="compositionally biased region" description="Low complexity" evidence="7">
    <location>
        <begin position="1127"/>
        <end position="1140"/>
    </location>
</feature>
<feature type="region of interest" description="Disordered" evidence="7">
    <location>
        <begin position="1121"/>
        <end position="1141"/>
    </location>
</feature>
<dbReference type="InterPro" id="IPR000909">
    <property type="entry name" value="PLipase_C_PInositol-sp_X_dom"/>
</dbReference>
<evidence type="ECO:0000259" key="8">
    <source>
        <dbReference type="PROSITE" id="PS50008"/>
    </source>
</evidence>
<protein>
    <recommendedName>
        <fullName evidence="1 6">Phosphoinositide phospholipase C</fullName>
        <ecNumber evidence="1 6">3.1.4.11</ecNumber>
    </recommendedName>
</protein>
<evidence type="ECO:0000256" key="6">
    <source>
        <dbReference type="RuleBase" id="RU361133"/>
    </source>
</evidence>
<dbReference type="Pfam" id="PF00387">
    <property type="entry name" value="PI-PLC-Y"/>
    <property type="match status" value="1"/>
</dbReference>
<dbReference type="InterPro" id="IPR002048">
    <property type="entry name" value="EF_hand_dom"/>
</dbReference>
<dbReference type="RefSeq" id="XP_025381205.1">
    <property type="nucleotide sequence ID" value="XM_025520712.1"/>
</dbReference>
<dbReference type="InterPro" id="IPR011992">
    <property type="entry name" value="EF-hand-dom_pair"/>
</dbReference>
<evidence type="ECO:0000313" key="10">
    <source>
        <dbReference type="EMBL" id="PWN94007.1"/>
    </source>
</evidence>
<dbReference type="EMBL" id="KZ819634">
    <property type="protein sequence ID" value="PWN94007.1"/>
    <property type="molecule type" value="Genomic_DNA"/>
</dbReference>
<feature type="compositionally biased region" description="Basic and acidic residues" evidence="7">
    <location>
        <begin position="66"/>
        <end position="81"/>
    </location>
</feature>
<feature type="compositionally biased region" description="Basic and acidic residues" evidence="7">
    <location>
        <begin position="1"/>
        <end position="19"/>
    </location>
</feature>
<evidence type="ECO:0000256" key="2">
    <source>
        <dbReference type="ARBA" id="ARBA00022801"/>
    </source>
</evidence>
<dbReference type="InterPro" id="IPR001711">
    <property type="entry name" value="PLipase_C_Pinositol-sp_Y"/>
</dbReference>
<dbReference type="CDD" id="cd13360">
    <property type="entry name" value="PH_PLC_fungal"/>
    <property type="match status" value="1"/>
</dbReference>
<feature type="region of interest" description="Disordered" evidence="7">
    <location>
        <begin position="179"/>
        <end position="219"/>
    </location>
</feature>
<dbReference type="GO" id="GO:0004435">
    <property type="term" value="F:phosphatidylinositol-4,5-bisphosphate phospholipase C activity"/>
    <property type="evidence" value="ECO:0007669"/>
    <property type="project" value="UniProtKB-EC"/>
</dbReference>
<dbReference type="SUPFAM" id="SSF47473">
    <property type="entry name" value="EF-hand"/>
    <property type="match status" value="1"/>
</dbReference>
<sequence length="1336" mass="145013">MTNQDERASGRASRVEAQRHSWAPRWARNWLGLKEDEATSKGDAERPKAAPALAARNVAEANIETEAGRGSDDAQVAKESKSGAVAIPASGGGDKSSEYGERDNEDEDEGDDEDAGSSTSTKKRARREHRKRSEKAWSSSGNEAPLSSSSPPRTSKTKNLKALLSTSYGEFNAALSTAAAGRNQARAPSSTKADHTPSGSESEDARRAPAGVGQTLGQSVRALQERYSLRREASQTFKTMRDGSSSHRRSISSSSGDKVSAHSADVQASDQSGDVLSGSATPGSAAAQPAAEGSAIGADIVPESLRKGEAMLKVTQKKVMQRIFRLDADRGQILWESKKNNKVNLESIREVRTGADASSCRTSLSISAAHEPRWISIIYQTGGIYKALHLIALSDESLGRWRDTLTAMQDQRKLLMSGVDMLDQRQNVWLRQHWKAADASQDEKLDFNEVVRLCRRLGIESSRMELRVRFTEADVHAKGHLDFEAFQRFVNFLKRREDLEAIFIRLSDITFDRGSSDVEEGTAAHLDLDRRRKGLQRNGSTCSMSEAAFADFVRREQGHEEVRDDIMSLLFSKYRDLDKSAVVLDGFINFLKSSENAVLADNNPLATCSKWLKRKALPTAEEQKTRASAQTTEELLAVGSREAQPLSGVSGADKLTQDMTKPLSEYFISSSHNTYLVGGQWKGDSTVEGYIRALQQGARSVELDCWDGANNEPQITHGRTLTSKVPFRDVIVAIGRYAFVASPYPLILSLEVHNDLAQQDVIAQILKTTLGDKLLTAKLANRDGMSDLPSPEELKGKILVKAKNLFLVDPDRESSDVVKEAVLADAGSSSATNTADSDSDNLLSQGRNLVRSVAAKRRHAQEAKTDLYGSTTKGASGAQNKMLMSTALASLLVYTVGVKHRGINKKEKYAVEHMISISEKTAIKYARSAPEDLAKHNLDHLTRVYPSMSSIARLHASANFLPLHMWATGCQLVALNWQTLDFGFEMNQALFSRNGRCGYVLKPHALRNRDDLKNFGGARLRLALDVTVVSAQQLPRFRDAAKDKECEDGDVIDPFVAISLSLPDSWGRQTTKASVSGSRPSNARDAESMGIKALIKEAYSSSPQMPTVPLAGVTSEEVPIATAPKHSNPSSSTPTNVPPSRTISRARTYTIYGNGFNPIWDQTLSIEFEVPAGSSVACQLLRESLEAELTNSRGSIALDSVQQTETLTRGLLDLVFVRFEVCEDDSSPASSTASSSTADVTAETGAGSSEAGAGSGGPSEAATNPSSTLSSTSSSTTTLAAYTIPLGSMQRGYRHLPLHDAQLSQYLFSTLFIRSRLRFLGMANGPAPALKTSTTF</sequence>
<dbReference type="Gene3D" id="2.60.40.150">
    <property type="entry name" value="C2 domain"/>
    <property type="match status" value="2"/>
</dbReference>
<keyword evidence="4 6" id="KW-0443">Lipid metabolism</keyword>
<evidence type="ECO:0000256" key="7">
    <source>
        <dbReference type="SAM" id="MobiDB-lite"/>
    </source>
</evidence>
<dbReference type="SMART" id="SM00149">
    <property type="entry name" value="PLCYc"/>
    <property type="match status" value="1"/>
</dbReference>
<feature type="compositionally biased region" description="Low complexity" evidence="7">
    <location>
        <begin position="49"/>
        <end position="62"/>
    </location>
</feature>
<dbReference type="InterPro" id="IPR017946">
    <property type="entry name" value="PLC-like_Pdiesterase_TIM-brl"/>
</dbReference>
<dbReference type="Gene3D" id="3.20.20.190">
    <property type="entry name" value="Phosphatidylinositol (PI) phosphodiesterase"/>
    <property type="match status" value="1"/>
</dbReference>
<dbReference type="InParanoid" id="A0A316YX40"/>
<dbReference type="OrthoDB" id="269822at2759"/>
<evidence type="ECO:0000256" key="3">
    <source>
        <dbReference type="ARBA" id="ARBA00022963"/>
    </source>
</evidence>
<dbReference type="Gene3D" id="2.30.29.30">
    <property type="entry name" value="Pleckstrin-homology domain (PH domain)/Phosphotyrosine-binding domain (PTB)"/>
    <property type="match status" value="1"/>
</dbReference>
<dbReference type="SUPFAM" id="SSF51695">
    <property type="entry name" value="PLC-like phosphodiesterases"/>
    <property type="match status" value="1"/>
</dbReference>
<feature type="region of interest" description="Disordered" evidence="7">
    <location>
        <begin position="234"/>
        <end position="293"/>
    </location>
</feature>